<name>A0A8H4TIU5_9HYPO</name>
<evidence type="ECO:0000313" key="3">
    <source>
        <dbReference type="Proteomes" id="UP000622797"/>
    </source>
</evidence>
<gene>
    <name evidence="2" type="ORF">FSARC_10931</name>
</gene>
<feature type="region of interest" description="Disordered" evidence="1">
    <location>
        <begin position="25"/>
        <end position="79"/>
    </location>
</feature>
<reference evidence="2" key="2">
    <citation type="submission" date="2020-05" db="EMBL/GenBank/DDBJ databases">
        <authorList>
            <person name="Kim H.-S."/>
            <person name="Proctor R.H."/>
            <person name="Brown D.W."/>
        </authorList>
    </citation>
    <scope>NUCLEOTIDE SEQUENCE</scope>
    <source>
        <strain evidence="2">NRRL 20472</strain>
    </source>
</reference>
<feature type="compositionally biased region" description="Polar residues" evidence="1">
    <location>
        <begin position="25"/>
        <end position="34"/>
    </location>
</feature>
<proteinExistence type="predicted"/>
<accession>A0A8H4TIU5</accession>
<reference evidence="2" key="1">
    <citation type="journal article" date="2020" name="BMC Genomics">
        <title>Correction to: Identification and distribution of gene clusters required for synthesis of sphingolipid metabolism inhibitors in diverse species of the filamentous fungus Fusarium.</title>
        <authorList>
            <person name="Kim H.S."/>
            <person name="Lohmar J.M."/>
            <person name="Busman M."/>
            <person name="Brown D.W."/>
            <person name="Naumann T.A."/>
            <person name="Divon H.H."/>
            <person name="Lysoe E."/>
            <person name="Uhlig S."/>
            <person name="Proctor R.H."/>
        </authorList>
    </citation>
    <scope>NUCLEOTIDE SEQUENCE</scope>
    <source>
        <strain evidence="2">NRRL 20472</strain>
    </source>
</reference>
<feature type="compositionally biased region" description="Basic and acidic residues" evidence="1">
    <location>
        <begin position="52"/>
        <end position="64"/>
    </location>
</feature>
<sequence length="131" mass="14160">MFSACLPTIRPACLFLTTCTNPASTRGSSANTFAESYERSRNKKSIRLSTMAKDETSSTHELAGRSESNGGSFSDPEIHMLDSYPGNVATITSPTRVRHPDGYYGNPANAGGIMVENETVVRVSPAKNQKR</sequence>
<evidence type="ECO:0000313" key="2">
    <source>
        <dbReference type="EMBL" id="KAF4958740.1"/>
    </source>
</evidence>
<dbReference type="Proteomes" id="UP000622797">
    <property type="component" value="Unassembled WGS sequence"/>
</dbReference>
<dbReference type="EMBL" id="JABEXW010000679">
    <property type="protein sequence ID" value="KAF4958740.1"/>
    <property type="molecule type" value="Genomic_DNA"/>
</dbReference>
<organism evidence="2 3">
    <name type="scientific">Fusarium sarcochroum</name>
    <dbReference type="NCBI Taxonomy" id="1208366"/>
    <lineage>
        <taxon>Eukaryota</taxon>
        <taxon>Fungi</taxon>
        <taxon>Dikarya</taxon>
        <taxon>Ascomycota</taxon>
        <taxon>Pezizomycotina</taxon>
        <taxon>Sordariomycetes</taxon>
        <taxon>Hypocreomycetidae</taxon>
        <taxon>Hypocreales</taxon>
        <taxon>Nectriaceae</taxon>
        <taxon>Fusarium</taxon>
        <taxon>Fusarium lateritium species complex</taxon>
    </lineage>
</organism>
<protein>
    <submittedName>
        <fullName evidence="2">Uncharacterized protein</fullName>
    </submittedName>
</protein>
<comment type="caution">
    <text evidence="2">The sequence shown here is derived from an EMBL/GenBank/DDBJ whole genome shotgun (WGS) entry which is preliminary data.</text>
</comment>
<evidence type="ECO:0000256" key="1">
    <source>
        <dbReference type="SAM" id="MobiDB-lite"/>
    </source>
</evidence>
<dbReference type="OrthoDB" id="5329176at2759"/>
<dbReference type="AlphaFoldDB" id="A0A8H4TIU5"/>
<keyword evidence="3" id="KW-1185">Reference proteome</keyword>